<sequence>MSKQQGKISNESDAAVVVDPQSLFQQFAPALYFENPKASLRTNWFIIAEQTVPATRDAFWETIRRWTLEPQFVIPPIEKAEIKSTTSSTASSHDDHDHDDASDAPMDTIMRELIPKRKSKDANLTEKVEYFENDKEARVIYEPLESKLPFYYPKVKAYSFVYDSGSNDTFEQNDDEEQGTLRLEIIPFDTHQPSVADPKMQYALKTILHKLFKWCIQKRLGYKKKAHHDVLVPKDTYQSMYQYIKAKYGPHLVANWTEKTDPKKFVFEDLAIASYLLCIWKEEETKTKRKQTFIDLGCGNGLLTFLLSSEGYEGYGIDIADRRIWPALSEINGHKKDILRVEALYPAQVTYPNTEWLIGNHADELVPWIPIIASKSGDNCKFMVIPCCFYGLDGTRSLSLPSSETVGKYRAYTDYIKDIAVKAGFHVEEDYLRIPSTKNIAIIGRARQQRQDAADLSQSIDRASQAFVPRKTDREKEEERQESLKKPKLEK</sequence>
<evidence type="ECO:0000256" key="7">
    <source>
        <dbReference type="ARBA" id="ARBA00022603"/>
    </source>
</evidence>
<evidence type="ECO:0000256" key="8">
    <source>
        <dbReference type="ARBA" id="ARBA00022679"/>
    </source>
</evidence>
<dbReference type="Proteomes" id="UP000077051">
    <property type="component" value="Unassembled WGS sequence"/>
</dbReference>
<dbReference type="EMBL" id="AMYB01000005">
    <property type="protein sequence ID" value="OAD02605.1"/>
    <property type="molecule type" value="Genomic_DNA"/>
</dbReference>
<dbReference type="PANTHER" id="PTHR21210">
    <property type="entry name" value="TRNA (URACIL-O(2)-)-METHYLTRANSFERASE-RELATED"/>
    <property type="match status" value="1"/>
</dbReference>
<dbReference type="EC" id="2.1.1.211" evidence="4 12"/>
<dbReference type="InterPro" id="IPR029063">
    <property type="entry name" value="SAM-dependent_MTases_sf"/>
</dbReference>
<feature type="region of interest" description="Disordered" evidence="13">
    <location>
        <begin position="453"/>
        <end position="491"/>
    </location>
</feature>
<accession>A0A168KNZ6</accession>
<comment type="function">
    <text evidence="12">Adenosyl-L-methionine (AdoMet)-dependent tRNA (uracil-O(2)-)-methyltransferase.</text>
</comment>
<gene>
    <name evidence="14" type="ORF">MUCCIDRAFT_111994</name>
</gene>
<evidence type="ECO:0000256" key="13">
    <source>
        <dbReference type="SAM" id="MobiDB-lite"/>
    </source>
</evidence>
<comment type="similarity">
    <text evidence="3 12">Belongs to the TRM44 family.</text>
</comment>
<dbReference type="GO" id="GO:0030488">
    <property type="term" value="P:tRNA methylation"/>
    <property type="evidence" value="ECO:0007669"/>
    <property type="project" value="UniProtKB-UniRule"/>
</dbReference>
<dbReference type="OrthoDB" id="10047021at2759"/>
<comment type="catalytic activity">
    <reaction evidence="11 12">
        <text>uridine(44) in tRNA(Ser) + S-adenosyl-L-methionine = 2'-O-methyluridine(44) in tRNA(Ser) + S-adenosyl-L-homocysteine + H(+)</text>
        <dbReference type="Rhea" id="RHEA:43100"/>
        <dbReference type="Rhea" id="RHEA-COMP:10339"/>
        <dbReference type="Rhea" id="RHEA-COMP:10340"/>
        <dbReference type="ChEBI" id="CHEBI:15378"/>
        <dbReference type="ChEBI" id="CHEBI:57856"/>
        <dbReference type="ChEBI" id="CHEBI:59789"/>
        <dbReference type="ChEBI" id="CHEBI:65315"/>
        <dbReference type="ChEBI" id="CHEBI:74478"/>
        <dbReference type="EC" id="2.1.1.211"/>
    </reaction>
</comment>
<name>A0A168KNZ6_MUCCL</name>
<evidence type="ECO:0000256" key="10">
    <source>
        <dbReference type="ARBA" id="ARBA00022694"/>
    </source>
</evidence>
<comment type="subcellular location">
    <subcellularLocation>
        <location evidence="2 12">Cytoplasm</location>
    </subcellularLocation>
</comment>
<keyword evidence="9 12" id="KW-0949">S-adenosyl-L-methionine</keyword>
<dbReference type="InterPro" id="IPR011671">
    <property type="entry name" value="tRNA_uracil_MeTrfase"/>
</dbReference>
<evidence type="ECO:0000256" key="11">
    <source>
        <dbReference type="ARBA" id="ARBA00047957"/>
    </source>
</evidence>
<feature type="region of interest" description="Disordered" evidence="13">
    <location>
        <begin position="83"/>
        <end position="105"/>
    </location>
</feature>
<evidence type="ECO:0000256" key="4">
    <source>
        <dbReference type="ARBA" id="ARBA00012795"/>
    </source>
</evidence>
<reference evidence="14 15" key="1">
    <citation type="submission" date="2015-06" db="EMBL/GenBank/DDBJ databases">
        <title>Expansion of signal transduction pathways in fungi by whole-genome duplication.</title>
        <authorList>
            <consortium name="DOE Joint Genome Institute"/>
            <person name="Corrochano L.M."/>
            <person name="Kuo A."/>
            <person name="Marcet-Houben M."/>
            <person name="Polaino S."/>
            <person name="Salamov A."/>
            <person name="Villalobos J.M."/>
            <person name="Alvarez M.I."/>
            <person name="Avalos J."/>
            <person name="Benito E.P."/>
            <person name="Benoit I."/>
            <person name="Burger G."/>
            <person name="Camino L.P."/>
            <person name="Canovas D."/>
            <person name="Cerda-Olmedo E."/>
            <person name="Cheng J.-F."/>
            <person name="Dominguez A."/>
            <person name="Elias M."/>
            <person name="Eslava A.P."/>
            <person name="Glaser F."/>
            <person name="Grimwood J."/>
            <person name="Gutierrez G."/>
            <person name="Heitman J."/>
            <person name="Henrissat B."/>
            <person name="Iturriaga E.A."/>
            <person name="Lang B.F."/>
            <person name="Lavin J.L."/>
            <person name="Lee S."/>
            <person name="Li W."/>
            <person name="Lindquist E."/>
            <person name="Lopez-Garcia S."/>
            <person name="Luque E.M."/>
            <person name="Marcos A.T."/>
            <person name="Martin J."/>
            <person name="Mccluskey K."/>
            <person name="Medina H.R."/>
            <person name="Miralles-Duran A."/>
            <person name="Miyazaki A."/>
            <person name="Munoz-Torres E."/>
            <person name="Oguiza J.A."/>
            <person name="Ohm R."/>
            <person name="Olmedo M."/>
            <person name="Orejas M."/>
            <person name="Ortiz-Castellanos L."/>
            <person name="Pisabarro A.G."/>
            <person name="Rodriguez-Romero J."/>
            <person name="Ruiz-Herrera J."/>
            <person name="Ruiz-Vazquez R."/>
            <person name="Sanz C."/>
            <person name="Schackwitz W."/>
            <person name="Schmutz J."/>
            <person name="Shahriari M."/>
            <person name="Shelest E."/>
            <person name="Silva-Franco F."/>
            <person name="Soanes D."/>
            <person name="Syed K."/>
            <person name="Tagua V.G."/>
            <person name="Talbot N.J."/>
            <person name="Thon M."/>
            <person name="De Vries R.P."/>
            <person name="Wiebenga A."/>
            <person name="Yadav J.S."/>
            <person name="Braun E.L."/>
            <person name="Baker S."/>
            <person name="Garre V."/>
            <person name="Horwitz B."/>
            <person name="Torres-Martinez S."/>
            <person name="Idnurm A."/>
            <person name="Herrera-Estrella A."/>
            <person name="Gabaldon T."/>
            <person name="Grigoriev I.V."/>
        </authorList>
    </citation>
    <scope>NUCLEOTIDE SEQUENCE [LARGE SCALE GENOMIC DNA]</scope>
    <source>
        <strain evidence="14 15">CBS 277.49</strain>
    </source>
</reference>
<comment type="function">
    <text evidence="1">Probable adenosyl-L-methionine (AdoMet)-dependent tRNA (uracil-O(2)-)-methyltransferase.</text>
</comment>
<evidence type="ECO:0000256" key="2">
    <source>
        <dbReference type="ARBA" id="ARBA00004496"/>
    </source>
</evidence>
<dbReference type="VEuPathDB" id="FungiDB:MUCCIDRAFT_111994"/>
<evidence type="ECO:0000256" key="3">
    <source>
        <dbReference type="ARBA" id="ARBA00009056"/>
    </source>
</evidence>
<keyword evidence="8 12" id="KW-0808">Transferase</keyword>
<keyword evidence="15" id="KW-1185">Reference proteome</keyword>
<dbReference type="GO" id="GO:0141101">
    <property type="term" value="F:tRNA(Ser) (uridine(44)-2'-O-)-methyltransferase activity"/>
    <property type="evidence" value="ECO:0007669"/>
    <property type="project" value="UniProtKB-EC"/>
</dbReference>
<evidence type="ECO:0000256" key="5">
    <source>
        <dbReference type="ARBA" id="ARBA00017788"/>
    </source>
</evidence>
<evidence type="ECO:0000313" key="14">
    <source>
        <dbReference type="EMBL" id="OAD02605.1"/>
    </source>
</evidence>
<dbReference type="SUPFAM" id="SSF53335">
    <property type="entry name" value="S-adenosyl-L-methionine-dependent methyltransferases"/>
    <property type="match status" value="1"/>
</dbReference>
<keyword evidence="7 12" id="KW-0489">Methyltransferase</keyword>
<keyword evidence="10 12" id="KW-0819">tRNA processing</keyword>
<protein>
    <recommendedName>
        <fullName evidence="5 12">tRNA (uracil-O(2)-)-methyltransferase</fullName>
        <ecNumber evidence="4 12">2.1.1.211</ecNumber>
    </recommendedName>
</protein>
<evidence type="ECO:0000256" key="6">
    <source>
        <dbReference type="ARBA" id="ARBA00022490"/>
    </source>
</evidence>
<evidence type="ECO:0000256" key="9">
    <source>
        <dbReference type="ARBA" id="ARBA00022691"/>
    </source>
</evidence>
<evidence type="ECO:0000256" key="12">
    <source>
        <dbReference type="RuleBase" id="RU368004"/>
    </source>
</evidence>
<dbReference type="PANTHER" id="PTHR21210:SF0">
    <property type="entry name" value="TRNA (URACIL-O(2)-)-METHYLTRANSFERASE-RELATED"/>
    <property type="match status" value="1"/>
</dbReference>
<dbReference type="AlphaFoldDB" id="A0A168KNZ6"/>
<comment type="caution">
    <text evidence="14">The sequence shown here is derived from an EMBL/GenBank/DDBJ whole genome shotgun (WGS) entry which is preliminary data.</text>
</comment>
<dbReference type="STRING" id="747725.A0A168KNZ6"/>
<proteinExistence type="inferred from homology"/>
<organism evidence="14 15">
    <name type="scientific">Mucor lusitanicus CBS 277.49</name>
    <dbReference type="NCBI Taxonomy" id="747725"/>
    <lineage>
        <taxon>Eukaryota</taxon>
        <taxon>Fungi</taxon>
        <taxon>Fungi incertae sedis</taxon>
        <taxon>Mucoromycota</taxon>
        <taxon>Mucoromycotina</taxon>
        <taxon>Mucoromycetes</taxon>
        <taxon>Mucorales</taxon>
        <taxon>Mucorineae</taxon>
        <taxon>Mucoraceae</taxon>
        <taxon>Mucor</taxon>
    </lineage>
</organism>
<dbReference type="GO" id="GO:0005737">
    <property type="term" value="C:cytoplasm"/>
    <property type="evidence" value="ECO:0007669"/>
    <property type="project" value="UniProtKB-SubCell"/>
</dbReference>
<keyword evidence="6 12" id="KW-0963">Cytoplasm</keyword>
<evidence type="ECO:0000256" key="1">
    <source>
        <dbReference type="ARBA" id="ARBA00002778"/>
    </source>
</evidence>
<dbReference type="Gene3D" id="3.40.50.150">
    <property type="entry name" value="Vaccinia Virus protein VP39"/>
    <property type="match status" value="1"/>
</dbReference>
<dbReference type="Pfam" id="PF07757">
    <property type="entry name" value="AdoMet_MTase"/>
    <property type="match status" value="1"/>
</dbReference>
<evidence type="ECO:0000313" key="15">
    <source>
        <dbReference type="Proteomes" id="UP000077051"/>
    </source>
</evidence>
<feature type="compositionally biased region" description="Basic and acidic residues" evidence="13">
    <location>
        <begin position="470"/>
        <end position="491"/>
    </location>
</feature>
<feature type="compositionally biased region" description="Basic and acidic residues" evidence="13">
    <location>
        <begin position="92"/>
        <end position="101"/>
    </location>
</feature>